<sequence length="121" mass="13223">MTPEESEEIAAAGTLIFQNIPVVIFGNGLFGVYILAYIVCMSIVLRKESSGWAHRGLVVLLLAGFVMMVLTTCANIAANFFLVKFSFMVSLSGGLIAQEMAANLKSIARIVFRIMDWELSL</sequence>
<proteinExistence type="predicted"/>
<evidence type="ECO:0000256" key="1">
    <source>
        <dbReference type="SAM" id="Phobius"/>
    </source>
</evidence>
<evidence type="ECO:0000313" key="3">
    <source>
        <dbReference type="Proteomes" id="UP000799118"/>
    </source>
</evidence>
<name>A0A6A4I6Y5_9AGAR</name>
<evidence type="ECO:0000313" key="2">
    <source>
        <dbReference type="EMBL" id="KAE9405623.1"/>
    </source>
</evidence>
<feature type="transmembrane region" description="Helical" evidence="1">
    <location>
        <begin position="20"/>
        <end position="45"/>
    </location>
</feature>
<protein>
    <submittedName>
        <fullName evidence="2">Uncharacterized protein</fullName>
    </submittedName>
</protein>
<dbReference type="Proteomes" id="UP000799118">
    <property type="component" value="Unassembled WGS sequence"/>
</dbReference>
<dbReference type="EMBL" id="ML769408">
    <property type="protein sequence ID" value="KAE9405623.1"/>
    <property type="molecule type" value="Genomic_DNA"/>
</dbReference>
<keyword evidence="1" id="KW-1133">Transmembrane helix</keyword>
<keyword evidence="3" id="KW-1185">Reference proteome</keyword>
<dbReference type="AlphaFoldDB" id="A0A6A4I6Y5"/>
<keyword evidence="1" id="KW-0472">Membrane</keyword>
<gene>
    <name evidence="2" type="ORF">BT96DRAFT_988398</name>
</gene>
<feature type="transmembrane region" description="Helical" evidence="1">
    <location>
        <begin position="57"/>
        <end position="82"/>
    </location>
</feature>
<keyword evidence="1" id="KW-0812">Transmembrane</keyword>
<accession>A0A6A4I6Y5</accession>
<reference evidence="2" key="1">
    <citation type="journal article" date="2019" name="Environ. Microbiol.">
        <title>Fungal ecological strategies reflected in gene transcription - a case study of two litter decomposers.</title>
        <authorList>
            <person name="Barbi F."/>
            <person name="Kohler A."/>
            <person name="Barry K."/>
            <person name="Baskaran P."/>
            <person name="Daum C."/>
            <person name="Fauchery L."/>
            <person name="Ihrmark K."/>
            <person name="Kuo A."/>
            <person name="LaButti K."/>
            <person name="Lipzen A."/>
            <person name="Morin E."/>
            <person name="Grigoriev I.V."/>
            <person name="Henrissat B."/>
            <person name="Lindahl B."/>
            <person name="Martin F."/>
        </authorList>
    </citation>
    <scope>NUCLEOTIDE SEQUENCE</scope>
    <source>
        <strain evidence="2">JB14</strain>
    </source>
</reference>
<organism evidence="2 3">
    <name type="scientific">Gymnopus androsaceus JB14</name>
    <dbReference type="NCBI Taxonomy" id="1447944"/>
    <lineage>
        <taxon>Eukaryota</taxon>
        <taxon>Fungi</taxon>
        <taxon>Dikarya</taxon>
        <taxon>Basidiomycota</taxon>
        <taxon>Agaricomycotina</taxon>
        <taxon>Agaricomycetes</taxon>
        <taxon>Agaricomycetidae</taxon>
        <taxon>Agaricales</taxon>
        <taxon>Marasmiineae</taxon>
        <taxon>Omphalotaceae</taxon>
        <taxon>Gymnopus</taxon>
    </lineage>
</organism>